<organism evidence="2 3">
    <name type="scientific">Pantoea dispersa</name>
    <dbReference type="NCBI Taxonomy" id="59814"/>
    <lineage>
        <taxon>Bacteria</taxon>
        <taxon>Pseudomonadati</taxon>
        <taxon>Pseudomonadota</taxon>
        <taxon>Gammaproteobacteria</taxon>
        <taxon>Enterobacterales</taxon>
        <taxon>Erwiniaceae</taxon>
        <taxon>Pantoea</taxon>
    </lineage>
</organism>
<comment type="caution">
    <text evidence="2">The sequence shown here is derived from an EMBL/GenBank/DDBJ whole genome shotgun (WGS) entry which is preliminary data.</text>
</comment>
<dbReference type="PROSITE" id="PS51257">
    <property type="entry name" value="PROKAR_LIPOPROTEIN"/>
    <property type="match status" value="1"/>
</dbReference>
<reference evidence="2 3" key="1">
    <citation type="journal article" date="2016" name="Front. Microbiol.">
        <title>Genomic Resource of Rice Seed Associated Bacteria.</title>
        <authorList>
            <person name="Midha S."/>
            <person name="Bansal K."/>
            <person name="Sharma S."/>
            <person name="Kumar N."/>
            <person name="Patil P.P."/>
            <person name="Chaudhry V."/>
            <person name="Patil P.B."/>
        </authorList>
    </citation>
    <scope>NUCLEOTIDE SEQUENCE [LARGE SCALE GENOMIC DNA]</scope>
    <source>
        <strain evidence="2 3">SA3</strain>
    </source>
</reference>
<keyword evidence="1" id="KW-0732">Signal</keyword>
<dbReference type="EMBL" id="LDSE01000003">
    <property type="protein sequence ID" value="KTS69614.1"/>
    <property type="molecule type" value="Genomic_DNA"/>
</dbReference>
<dbReference type="Proteomes" id="UP000071979">
    <property type="component" value="Unassembled WGS sequence"/>
</dbReference>
<feature type="chain" id="PRO_5034759617" description="Lipoprotein" evidence="1">
    <location>
        <begin position="20"/>
        <end position="178"/>
    </location>
</feature>
<protein>
    <recommendedName>
        <fullName evidence="4">Lipoprotein</fullName>
    </recommendedName>
</protein>
<evidence type="ECO:0000313" key="2">
    <source>
        <dbReference type="EMBL" id="KTS69614.1"/>
    </source>
</evidence>
<dbReference type="AlphaFoldDB" id="A0A8E1VCD2"/>
<accession>A0A8E1VCD2</accession>
<feature type="signal peptide" evidence="1">
    <location>
        <begin position="1"/>
        <end position="19"/>
    </location>
</feature>
<evidence type="ECO:0008006" key="4">
    <source>
        <dbReference type="Google" id="ProtNLM"/>
    </source>
</evidence>
<evidence type="ECO:0000313" key="3">
    <source>
        <dbReference type="Proteomes" id="UP000071979"/>
    </source>
</evidence>
<gene>
    <name evidence="2" type="ORF">SA3R_01645</name>
</gene>
<name>A0A8E1VCD2_9GAMM</name>
<evidence type="ECO:0000256" key="1">
    <source>
        <dbReference type="SAM" id="SignalP"/>
    </source>
</evidence>
<sequence length="178" mass="20046">MKLTLAVLTSTFLLSGCSALLPLNYKSYNGKDAATVVIQQREEQSGMLYILFYEKKGECYDRIERFQLSPNMWDMSKKLIVQKVPPGKLIAVQQIYNAKDPVVTMTTSTTYTGVQWIPIISQPGKRYYFAVNYGVREVPAGYPISVNTAPAQVFSEFKQVPQPNWDAHKICQHLIGGS</sequence>
<proteinExistence type="predicted"/>